<gene>
    <name evidence="2" type="ORF">G9U51_11270</name>
</gene>
<organism evidence="2 3">
    <name type="scientific">Metallococcus carri</name>
    <dbReference type="NCBI Taxonomy" id="1656884"/>
    <lineage>
        <taxon>Bacteria</taxon>
        <taxon>Bacillati</taxon>
        <taxon>Actinomycetota</taxon>
        <taxon>Actinomycetes</taxon>
        <taxon>Micrococcales</taxon>
        <taxon>Dermacoccaceae</taxon>
        <taxon>Metallococcus</taxon>
    </lineage>
</organism>
<dbReference type="AlphaFoldDB" id="A0A967E9G4"/>
<dbReference type="PANTHER" id="PTHR34853">
    <property type="match status" value="1"/>
</dbReference>
<feature type="signal peptide" evidence="1">
    <location>
        <begin position="1"/>
        <end position="27"/>
    </location>
</feature>
<keyword evidence="1" id="KW-0732">Signal</keyword>
<feature type="chain" id="PRO_5037976449" evidence="1">
    <location>
        <begin position="28"/>
        <end position="434"/>
    </location>
</feature>
<dbReference type="Gene3D" id="3.40.50.1820">
    <property type="entry name" value="alpha/beta hydrolase"/>
    <property type="match status" value="1"/>
</dbReference>
<dbReference type="PANTHER" id="PTHR34853:SF1">
    <property type="entry name" value="LIPASE 5"/>
    <property type="match status" value="1"/>
</dbReference>
<dbReference type="Proteomes" id="UP000744769">
    <property type="component" value="Unassembled WGS sequence"/>
</dbReference>
<reference evidence="2" key="1">
    <citation type="submission" date="2020-03" db="EMBL/GenBank/DDBJ databases">
        <title>Draft sequencing of Calidifontibacter sp. DB0510.</title>
        <authorList>
            <person name="Kim D.-U."/>
        </authorList>
    </citation>
    <scope>NUCLEOTIDE SEQUENCE</scope>
    <source>
        <strain evidence="2">DB0510</strain>
    </source>
</reference>
<dbReference type="EMBL" id="JAAOIV010000008">
    <property type="protein sequence ID" value="NHN56357.1"/>
    <property type="molecule type" value="Genomic_DNA"/>
</dbReference>
<dbReference type="PIRSF" id="PIRSF029171">
    <property type="entry name" value="Esterase_LipA"/>
    <property type="match status" value="1"/>
</dbReference>
<proteinExistence type="predicted"/>
<evidence type="ECO:0000256" key="1">
    <source>
        <dbReference type="SAM" id="SignalP"/>
    </source>
</evidence>
<comment type="caution">
    <text evidence="2">The sequence shown here is derived from an EMBL/GenBank/DDBJ whole genome shotgun (WGS) entry which is preliminary data.</text>
</comment>
<accession>A0A967E9G4</accession>
<dbReference type="Gene3D" id="1.10.260.130">
    <property type="match status" value="1"/>
</dbReference>
<dbReference type="RefSeq" id="WP_166197032.1">
    <property type="nucleotide sequence ID" value="NZ_JAAOIV010000008.1"/>
</dbReference>
<keyword evidence="3" id="KW-1185">Reference proteome</keyword>
<name>A0A967E9G4_9MICO</name>
<dbReference type="GO" id="GO:0004806">
    <property type="term" value="F:triacylglycerol lipase activity"/>
    <property type="evidence" value="ECO:0007669"/>
    <property type="project" value="InterPro"/>
</dbReference>
<dbReference type="SUPFAM" id="SSF53474">
    <property type="entry name" value="alpha/beta-Hydrolases"/>
    <property type="match status" value="1"/>
</dbReference>
<protein>
    <submittedName>
        <fullName evidence="2">Alpha/beta fold hydrolase</fullName>
    </submittedName>
</protein>
<dbReference type="Pfam" id="PF03583">
    <property type="entry name" value="LIP"/>
    <property type="match status" value="1"/>
</dbReference>
<keyword evidence="2" id="KW-0378">Hydrolase</keyword>
<evidence type="ECO:0000313" key="3">
    <source>
        <dbReference type="Proteomes" id="UP000744769"/>
    </source>
</evidence>
<evidence type="ECO:0000313" key="2">
    <source>
        <dbReference type="EMBL" id="NHN56357.1"/>
    </source>
</evidence>
<dbReference type="InterPro" id="IPR029058">
    <property type="entry name" value="AB_hydrolase_fold"/>
</dbReference>
<sequence length="434" mass="44731">MPKSRALILSAAAAIALAGFGAPNAGAETSTDAQFYTPPATLPAQNGALIRQEPIPLAISLALPGMSGPLPGKATRIMYKSTETTGQAVAVTGVYFEPTAAWSGAGPRPLVSMASGTIGQGDQCAPSRNTTTPVTINEQSIGINYDLANVYALLSRGVAVVMTDYVGLGTPDRVHTYVNRVDQGHAVLDAARAARSVTGASITPTSKVGAYGYSQGGGAAASAAELQPAYAPDVPLAGAYAGAPPADLQAVLESIDGTTLAGAIGWAINGFLQTYPAIAPKVDLYTNAAGKAALERLKTMCVGDAIANYAYQRTSSWTSTGQPLAQITATDPELKSVVDAQRLGRLRPGVPVRVISGTQDDIVDHRQARQLAVDWCAKGANVDYLPYAQLPGAGTSANHLAPAIQDEQLAQNWMIDRLNGKPAVSNCAALPLLP</sequence>
<dbReference type="InterPro" id="IPR005152">
    <property type="entry name" value="Lipase_secreted"/>
</dbReference>
<dbReference type="GO" id="GO:0016042">
    <property type="term" value="P:lipid catabolic process"/>
    <property type="evidence" value="ECO:0007669"/>
    <property type="project" value="InterPro"/>
</dbReference>